<dbReference type="AlphaFoldDB" id="A0A9Y2MX79"/>
<protein>
    <submittedName>
        <fullName evidence="2">Uncharacterized protein</fullName>
    </submittedName>
</protein>
<accession>A0A9Y2MX79</accession>
<feature type="signal peptide" evidence="1">
    <location>
        <begin position="1"/>
        <end position="27"/>
    </location>
</feature>
<keyword evidence="1" id="KW-0732">Signal</keyword>
<evidence type="ECO:0000256" key="1">
    <source>
        <dbReference type="SAM" id="SignalP"/>
    </source>
</evidence>
<evidence type="ECO:0000313" key="2">
    <source>
        <dbReference type="EMBL" id="WIX78759.1"/>
    </source>
</evidence>
<gene>
    <name evidence="2" type="ORF">QRX50_46780</name>
</gene>
<feature type="chain" id="PRO_5040969428" evidence="1">
    <location>
        <begin position="28"/>
        <end position="142"/>
    </location>
</feature>
<evidence type="ECO:0000313" key="3">
    <source>
        <dbReference type="Proteomes" id="UP001236014"/>
    </source>
</evidence>
<organism evidence="2 3">
    <name type="scientific">Amycolatopsis carbonis</name>
    <dbReference type="NCBI Taxonomy" id="715471"/>
    <lineage>
        <taxon>Bacteria</taxon>
        <taxon>Bacillati</taxon>
        <taxon>Actinomycetota</taxon>
        <taxon>Actinomycetes</taxon>
        <taxon>Pseudonocardiales</taxon>
        <taxon>Pseudonocardiaceae</taxon>
        <taxon>Amycolatopsis</taxon>
    </lineage>
</organism>
<name>A0A9Y2MX79_9PSEU</name>
<proteinExistence type="predicted"/>
<dbReference type="EMBL" id="CP127294">
    <property type="protein sequence ID" value="WIX78759.1"/>
    <property type="molecule type" value="Genomic_DNA"/>
</dbReference>
<dbReference type="Proteomes" id="UP001236014">
    <property type="component" value="Chromosome"/>
</dbReference>
<dbReference type="RefSeq" id="WP_285969464.1">
    <property type="nucleotide sequence ID" value="NZ_CP127294.1"/>
</dbReference>
<reference evidence="2 3" key="1">
    <citation type="submission" date="2023-06" db="EMBL/GenBank/DDBJ databases">
        <authorList>
            <person name="Oyuntsetseg B."/>
            <person name="Kim S.B."/>
        </authorList>
    </citation>
    <scope>NUCLEOTIDE SEQUENCE [LARGE SCALE GENOMIC DNA]</scope>
    <source>
        <strain evidence="2 3">2-15</strain>
    </source>
</reference>
<dbReference type="KEGG" id="acab:QRX50_46780"/>
<keyword evidence="3" id="KW-1185">Reference proteome</keyword>
<sequence>MSMKAKAVLCAATAVAGLALAAPQSSAATYPTTPFTVSYGATYAQGTITWYGRSAGVSGSLRSLASSDCRSVYAWTTDKAISEPPLGQGTSPEQCGDAIKPFSLVLPADVPGGAAYTWVCLAYGNGVPITPDSPGCKHYLHP</sequence>